<dbReference type="OrthoDB" id="26687at2759"/>
<dbReference type="InterPro" id="IPR001895">
    <property type="entry name" value="RASGEF_cat_dom"/>
</dbReference>
<protein>
    <recommendedName>
        <fullName evidence="9">Ral guanine nucleotide dissociation stimulator-like 2</fullName>
    </recommendedName>
</protein>
<reference evidence="7" key="1">
    <citation type="submission" date="2025-08" db="UniProtKB">
        <authorList>
            <consortium name="Ensembl"/>
        </authorList>
    </citation>
    <scope>IDENTIFICATION</scope>
</reference>
<dbReference type="Ensembl" id="ENSLLET00000037853.1">
    <property type="protein sequence ID" value="ENSLLEP00000036448.1"/>
    <property type="gene ID" value="ENSLLEG00000022945.1"/>
</dbReference>
<dbReference type="AlphaFoldDB" id="A0A8C5QH23"/>
<reference evidence="7" key="2">
    <citation type="submission" date="2025-09" db="UniProtKB">
        <authorList>
            <consortium name="Ensembl"/>
        </authorList>
    </citation>
    <scope>IDENTIFICATION</scope>
</reference>
<dbReference type="CDD" id="cd06224">
    <property type="entry name" value="REM"/>
    <property type="match status" value="1"/>
</dbReference>
<evidence type="ECO:0000256" key="1">
    <source>
        <dbReference type="ARBA" id="ARBA00022658"/>
    </source>
</evidence>
<name>A0A8C5QH23_9ANUR</name>
<dbReference type="SUPFAM" id="SSF54236">
    <property type="entry name" value="Ubiquitin-like"/>
    <property type="match status" value="1"/>
</dbReference>
<evidence type="ECO:0000256" key="3">
    <source>
        <dbReference type="SAM" id="MobiDB-lite"/>
    </source>
</evidence>
<dbReference type="PANTHER" id="PTHR23113">
    <property type="entry name" value="GUANINE NUCLEOTIDE EXCHANGE FACTOR"/>
    <property type="match status" value="1"/>
</dbReference>
<dbReference type="InterPro" id="IPR019804">
    <property type="entry name" value="Ras_G-nucl-exch_fac_CS"/>
</dbReference>
<dbReference type="GeneTree" id="ENSGT00940000153181"/>
<organism evidence="7 8">
    <name type="scientific">Leptobrachium leishanense</name>
    <name type="common">Leishan spiny toad</name>
    <dbReference type="NCBI Taxonomy" id="445787"/>
    <lineage>
        <taxon>Eukaryota</taxon>
        <taxon>Metazoa</taxon>
        <taxon>Chordata</taxon>
        <taxon>Craniata</taxon>
        <taxon>Vertebrata</taxon>
        <taxon>Euteleostomi</taxon>
        <taxon>Amphibia</taxon>
        <taxon>Batrachia</taxon>
        <taxon>Anura</taxon>
        <taxon>Pelobatoidea</taxon>
        <taxon>Megophryidae</taxon>
        <taxon>Leptobrachium</taxon>
    </lineage>
</organism>
<dbReference type="SMART" id="SM00229">
    <property type="entry name" value="RasGEFN"/>
    <property type="match status" value="1"/>
</dbReference>
<dbReference type="InterPro" id="IPR008937">
    <property type="entry name" value="Ras-like_GEF"/>
</dbReference>
<dbReference type="InterPro" id="IPR000159">
    <property type="entry name" value="RA_dom"/>
</dbReference>
<proteinExistence type="predicted"/>
<dbReference type="Proteomes" id="UP000694569">
    <property type="component" value="Unplaced"/>
</dbReference>
<dbReference type="PANTHER" id="PTHR23113:SF367">
    <property type="entry name" value="RAL GUANINE NUCLEOTIDE DISSOCIATION STIMULATOR-LIKE 2 ISOFORM X1"/>
    <property type="match status" value="1"/>
</dbReference>
<evidence type="ECO:0000259" key="4">
    <source>
        <dbReference type="PROSITE" id="PS50009"/>
    </source>
</evidence>
<dbReference type="Gene3D" id="3.10.20.90">
    <property type="entry name" value="Phosphatidylinositol 3-kinase Catalytic Subunit, Chain A, domain 1"/>
    <property type="match status" value="1"/>
</dbReference>
<feature type="compositionally biased region" description="Polar residues" evidence="3">
    <location>
        <begin position="580"/>
        <end position="593"/>
    </location>
</feature>
<keyword evidence="8" id="KW-1185">Reference proteome</keyword>
<keyword evidence="1 2" id="KW-0344">Guanine-nucleotide releasing factor</keyword>
<dbReference type="PROSITE" id="PS50200">
    <property type="entry name" value="RA"/>
    <property type="match status" value="1"/>
</dbReference>
<dbReference type="InterPro" id="IPR023578">
    <property type="entry name" value="Ras_GEF_dom_sf"/>
</dbReference>
<dbReference type="InterPro" id="IPR000651">
    <property type="entry name" value="Ras-like_Gua-exchang_fac_N"/>
</dbReference>
<dbReference type="SUPFAM" id="SSF48366">
    <property type="entry name" value="Ras GEF"/>
    <property type="match status" value="1"/>
</dbReference>
<dbReference type="Gene3D" id="1.10.840.10">
    <property type="entry name" value="Ras guanine-nucleotide exchange factors catalytic domain"/>
    <property type="match status" value="1"/>
</dbReference>
<dbReference type="InterPro" id="IPR036964">
    <property type="entry name" value="RASGEF_cat_dom_sf"/>
</dbReference>
<evidence type="ECO:0008006" key="9">
    <source>
        <dbReference type="Google" id="ProtNLM"/>
    </source>
</evidence>
<dbReference type="CDD" id="cd00155">
    <property type="entry name" value="RasGEF"/>
    <property type="match status" value="1"/>
</dbReference>
<dbReference type="Pfam" id="PF00618">
    <property type="entry name" value="RasGEF_N"/>
    <property type="match status" value="1"/>
</dbReference>
<dbReference type="Pfam" id="PF00788">
    <property type="entry name" value="RA"/>
    <property type="match status" value="1"/>
</dbReference>
<dbReference type="PROSITE" id="PS50009">
    <property type="entry name" value="RASGEF_CAT"/>
    <property type="match status" value="1"/>
</dbReference>
<feature type="domain" description="Ras-associating" evidence="5">
    <location>
        <begin position="610"/>
        <end position="695"/>
    </location>
</feature>
<accession>A0A8C5QH23</accession>
<evidence type="ECO:0000313" key="7">
    <source>
        <dbReference type="Ensembl" id="ENSLLEP00000036448.1"/>
    </source>
</evidence>
<dbReference type="PROSITE" id="PS00720">
    <property type="entry name" value="RASGEF"/>
    <property type="match status" value="1"/>
</dbReference>
<evidence type="ECO:0000313" key="8">
    <source>
        <dbReference type="Proteomes" id="UP000694569"/>
    </source>
</evidence>
<evidence type="ECO:0000259" key="6">
    <source>
        <dbReference type="PROSITE" id="PS50212"/>
    </source>
</evidence>
<feature type="domain" description="N-terminal Ras-GEF" evidence="6">
    <location>
        <begin position="90"/>
        <end position="214"/>
    </location>
</feature>
<dbReference type="GO" id="GO:0005085">
    <property type="term" value="F:guanyl-nucleotide exchange factor activity"/>
    <property type="evidence" value="ECO:0007669"/>
    <property type="project" value="UniProtKB-KW"/>
</dbReference>
<dbReference type="GO" id="GO:0005886">
    <property type="term" value="C:plasma membrane"/>
    <property type="evidence" value="ECO:0007669"/>
    <property type="project" value="TreeGrafter"/>
</dbReference>
<dbReference type="Pfam" id="PF00617">
    <property type="entry name" value="RasGEF"/>
    <property type="match status" value="1"/>
</dbReference>
<dbReference type="InterPro" id="IPR029071">
    <property type="entry name" value="Ubiquitin-like_domsf"/>
</dbReference>
<evidence type="ECO:0000256" key="2">
    <source>
        <dbReference type="PROSITE-ProRule" id="PRU00168"/>
    </source>
</evidence>
<feature type="domain" description="Ras-GEF" evidence="4">
    <location>
        <begin position="235"/>
        <end position="493"/>
    </location>
</feature>
<evidence type="ECO:0000259" key="5">
    <source>
        <dbReference type="PROSITE" id="PS50200"/>
    </source>
</evidence>
<dbReference type="SMART" id="SM00147">
    <property type="entry name" value="RasGEF"/>
    <property type="match status" value="1"/>
</dbReference>
<dbReference type="Gene3D" id="1.20.870.10">
    <property type="entry name" value="Son of sevenless (SoS) protein Chain: S domain 1"/>
    <property type="match status" value="1"/>
</dbReference>
<dbReference type="GO" id="GO:0007265">
    <property type="term" value="P:Ras protein signal transduction"/>
    <property type="evidence" value="ECO:0007669"/>
    <property type="project" value="TreeGrafter"/>
</dbReference>
<dbReference type="PROSITE" id="PS50212">
    <property type="entry name" value="RASGEF_NTER"/>
    <property type="match status" value="1"/>
</dbReference>
<dbReference type="SMART" id="SM00314">
    <property type="entry name" value="RA"/>
    <property type="match status" value="1"/>
</dbReference>
<sequence>MTQQGFPIHVVLLCNPSSNLVFGGSVGLESPSDALFACLCLSGGVPAVTSKTKWYCLPGKSLQHVGEEEQDGVIYSVYLRTTNTQQAPVTVKLLRAGTLVRLILHLLDARALGDSTYIPTFLATYRAFTSTTEVLSILLDRLEADIHKPRPDNGGKDDDVSSLFCGWMSQYPDDFISLDPEKRKRLSLCLSRLLKSNLVARLQELSVEQVDDQEPVTPVDEDLSASDPLDILTYQAGHVAEQLTSLEATLFLRVVPYQCLGSVWSRRDRGGEQCDRCHSVRETVRQFNRLSGAVTSSCVSDPQLRPQQRARVIEKWVRVAEECWSLRNYSSVYAIISALQSTAVHRLKKVWAETSREIQRSYQEISEVFSERDNYARMRELLFQSQDSSDTPSKRHPARSKDPRAAGVIPYLGVFLTDLVMLDSAIRDHLENEYLNFEKRRKEFESLSQIRLLQSVCLGYRIDSDPQFASWFRRLPAISESDSYHLSCDIEPTQDAVSIITTVKPTVIITHCTDLLASIAAPFGPSMHLVSWDSPCDRLIPLGQQQRSPSVPALNKEDSPLQTSKMFLPTPGRTHKRSASCGSTINTGVPNSTPTNSIMDLHTSHDATGDQRIIRARVEPAEETSVYKSVRINSQEKAPAVIDRILRKHYINPEGQHELVQLLPGGKELVIPGTANVFYAMSSASLDFLLRPHQASQPALAPPTRSAARIQISATFPKMKAKAGDLARALF</sequence>
<feature type="region of interest" description="Disordered" evidence="3">
    <location>
        <begin position="545"/>
        <end position="593"/>
    </location>
</feature>